<keyword evidence="5 8" id="KW-0812">Transmembrane</keyword>
<accession>A0AA38M537</accession>
<dbReference type="InterPro" id="IPR020846">
    <property type="entry name" value="MFS_dom"/>
</dbReference>
<feature type="transmembrane region" description="Helical" evidence="8">
    <location>
        <begin position="139"/>
        <end position="158"/>
    </location>
</feature>
<evidence type="ECO:0000256" key="3">
    <source>
        <dbReference type="ARBA" id="ARBA00022475"/>
    </source>
</evidence>
<dbReference type="InterPro" id="IPR005829">
    <property type="entry name" value="Sugar_transporter_CS"/>
</dbReference>
<feature type="transmembrane region" description="Helical" evidence="8">
    <location>
        <begin position="81"/>
        <end position="100"/>
    </location>
</feature>
<dbReference type="InterPro" id="IPR036259">
    <property type="entry name" value="MFS_trans_sf"/>
</dbReference>
<dbReference type="PANTHER" id="PTHR48021:SF47">
    <property type="entry name" value="GH17672P"/>
    <property type="match status" value="1"/>
</dbReference>
<feature type="domain" description="Major facilitator superfamily (MFS) profile" evidence="10">
    <location>
        <begin position="10"/>
        <end position="352"/>
    </location>
</feature>
<keyword evidence="2" id="KW-0813">Transport</keyword>
<dbReference type="PROSITE" id="PS00217">
    <property type="entry name" value="SUGAR_TRANSPORT_2"/>
    <property type="match status" value="1"/>
</dbReference>
<reference evidence="11" key="1">
    <citation type="journal article" date="2023" name="G3 (Bethesda)">
        <title>Whole genome assemblies of Zophobas morio and Tenebrio molitor.</title>
        <authorList>
            <person name="Kaur S."/>
            <person name="Stinson S.A."/>
            <person name="diCenzo G.C."/>
        </authorList>
    </citation>
    <scope>NUCLEOTIDE SEQUENCE</scope>
    <source>
        <strain evidence="11">QUZm001</strain>
    </source>
</reference>
<feature type="transmembrane region" description="Helical" evidence="8">
    <location>
        <begin position="52"/>
        <end position="74"/>
    </location>
</feature>
<dbReference type="GO" id="GO:0022857">
    <property type="term" value="F:transmembrane transporter activity"/>
    <property type="evidence" value="ECO:0007669"/>
    <property type="project" value="InterPro"/>
</dbReference>
<evidence type="ECO:0000259" key="10">
    <source>
        <dbReference type="PROSITE" id="PS50850"/>
    </source>
</evidence>
<dbReference type="InterPro" id="IPR050549">
    <property type="entry name" value="MFS_Trehalose_Transporter"/>
</dbReference>
<proteinExistence type="predicted"/>
<feature type="signal peptide" evidence="9">
    <location>
        <begin position="1"/>
        <end position="26"/>
    </location>
</feature>
<sequence length="352" mass="38901">MKNVTQPFTFIVLFDLLSFIVGTASAWSSPVIPKLQTLCDNPLGRQISQDEASWIGSLLSMGGIVSPLIWAYLVQKVGRKISGIVVVIPFLVAYLTSAFAETIELYYFGRVLVGIEIGGMFSVLPIYVMEVAEDVSRGLLAASTGCFLVAGRLFSYSIGPFVSIMAFNLIFTGVCLVYIPAFWFFSPETPYYLVKENQDQRALKSLRYLRRRPLADLEKELIQIKKYLASITEGTFLVIFQTKASIKAFIYSGALTTFEQFSGINVIFSYMQNIFDLTGSDIAPEICSIIVASVQLVSSFMSPLLSDKAGRRTLLLVSITGATICEVVLGVYFYLQDNDHDMSGIGWLPVVS</sequence>
<evidence type="ECO:0000256" key="8">
    <source>
        <dbReference type="SAM" id="Phobius"/>
    </source>
</evidence>
<evidence type="ECO:0000256" key="7">
    <source>
        <dbReference type="ARBA" id="ARBA00023136"/>
    </source>
</evidence>
<dbReference type="PROSITE" id="PS50850">
    <property type="entry name" value="MFS"/>
    <property type="match status" value="1"/>
</dbReference>
<keyword evidence="7 8" id="KW-0472">Membrane</keyword>
<comment type="caution">
    <text evidence="11">The sequence shown here is derived from an EMBL/GenBank/DDBJ whole genome shotgun (WGS) entry which is preliminary data.</text>
</comment>
<protein>
    <recommendedName>
        <fullName evidence="10">Major facilitator superfamily (MFS) profile domain-containing protein</fullName>
    </recommendedName>
</protein>
<keyword evidence="12" id="KW-1185">Reference proteome</keyword>
<dbReference type="FunFam" id="1.20.1250.20:FF:000218">
    <property type="entry name" value="facilitated trehalose transporter Tret1"/>
    <property type="match status" value="1"/>
</dbReference>
<dbReference type="Proteomes" id="UP001168821">
    <property type="component" value="Unassembled WGS sequence"/>
</dbReference>
<evidence type="ECO:0000256" key="6">
    <source>
        <dbReference type="ARBA" id="ARBA00022989"/>
    </source>
</evidence>
<evidence type="ECO:0000256" key="4">
    <source>
        <dbReference type="ARBA" id="ARBA00022597"/>
    </source>
</evidence>
<comment type="subcellular location">
    <subcellularLocation>
        <location evidence="1">Cell membrane</location>
        <topology evidence="1">Multi-pass membrane protein</topology>
    </subcellularLocation>
</comment>
<gene>
    <name evidence="11" type="ORF">Zmor_025415</name>
</gene>
<dbReference type="Gene3D" id="1.20.1250.20">
    <property type="entry name" value="MFS general substrate transporter like domains"/>
    <property type="match status" value="1"/>
</dbReference>
<evidence type="ECO:0000256" key="1">
    <source>
        <dbReference type="ARBA" id="ARBA00004651"/>
    </source>
</evidence>
<evidence type="ECO:0000313" key="11">
    <source>
        <dbReference type="EMBL" id="KAJ3642652.1"/>
    </source>
</evidence>
<organism evidence="11 12">
    <name type="scientific">Zophobas morio</name>
    <dbReference type="NCBI Taxonomy" id="2755281"/>
    <lineage>
        <taxon>Eukaryota</taxon>
        <taxon>Metazoa</taxon>
        <taxon>Ecdysozoa</taxon>
        <taxon>Arthropoda</taxon>
        <taxon>Hexapoda</taxon>
        <taxon>Insecta</taxon>
        <taxon>Pterygota</taxon>
        <taxon>Neoptera</taxon>
        <taxon>Endopterygota</taxon>
        <taxon>Coleoptera</taxon>
        <taxon>Polyphaga</taxon>
        <taxon>Cucujiformia</taxon>
        <taxon>Tenebrionidae</taxon>
        <taxon>Zophobas</taxon>
    </lineage>
</organism>
<evidence type="ECO:0000256" key="9">
    <source>
        <dbReference type="SAM" id="SignalP"/>
    </source>
</evidence>
<dbReference type="Pfam" id="PF00083">
    <property type="entry name" value="Sugar_tr"/>
    <property type="match status" value="1"/>
</dbReference>
<keyword evidence="6 8" id="KW-1133">Transmembrane helix</keyword>
<dbReference type="PANTHER" id="PTHR48021">
    <property type="match status" value="1"/>
</dbReference>
<evidence type="ECO:0000256" key="5">
    <source>
        <dbReference type="ARBA" id="ARBA00022692"/>
    </source>
</evidence>
<dbReference type="EMBL" id="JALNTZ010000008">
    <property type="protein sequence ID" value="KAJ3642652.1"/>
    <property type="molecule type" value="Genomic_DNA"/>
</dbReference>
<dbReference type="InterPro" id="IPR005828">
    <property type="entry name" value="MFS_sugar_transport-like"/>
</dbReference>
<dbReference type="GO" id="GO:0005886">
    <property type="term" value="C:plasma membrane"/>
    <property type="evidence" value="ECO:0007669"/>
    <property type="project" value="UniProtKB-SubCell"/>
</dbReference>
<feature type="transmembrane region" description="Helical" evidence="8">
    <location>
        <begin position="106"/>
        <end position="127"/>
    </location>
</feature>
<feature type="transmembrane region" description="Helical" evidence="8">
    <location>
        <begin position="164"/>
        <end position="185"/>
    </location>
</feature>
<keyword evidence="4" id="KW-0762">Sugar transport</keyword>
<feature type="chain" id="PRO_5041219138" description="Major facilitator superfamily (MFS) profile domain-containing protein" evidence="9">
    <location>
        <begin position="27"/>
        <end position="352"/>
    </location>
</feature>
<evidence type="ECO:0000313" key="12">
    <source>
        <dbReference type="Proteomes" id="UP001168821"/>
    </source>
</evidence>
<keyword evidence="3" id="KW-1003">Cell membrane</keyword>
<keyword evidence="9" id="KW-0732">Signal</keyword>
<feature type="transmembrane region" description="Helical" evidence="8">
    <location>
        <begin position="313"/>
        <end position="335"/>
    </location>
</feature>
<name>A0AA38M537_9CUCU</name>
<dbReference type="AlphaFoldDB" id="A0AA38M537"/>
<dbReference type="SUPFAM" id="SSF103473">
    <property type="entry name" value="MFS general substrate transporter"/>
    <property type="match status" value="1"/>
</dbReference>
<evidence type="ECO:0000256" key="2">
    <source>
        <dbReference type="ARBA" id="ARBA00022448"/>
    </source>
</evidence>